<evidence type="ECO:0000313" key="2">
    <source>
        <dbReference type="Proteomes" id="UP000253551"/>
    </source>
</evidence>
<dbReference type="Proteomes" id="UP000253551">
    <property type="component" value="Unassembled WGS sequence"/>
</dbReference>
<gene>
    <name evidence="1" type="ORF">CU098_004429</name>
</gene>
<name>A0A367IUC9_RHIST</name>
<dbReference type="EMBL" id="PJQM01005607">
    <property type="protein sequence ID" value="RCH81236.1"/>
    <property type="molecule type" value="Genomic_DNA"/>
</dbReference>
<evidence type="ECO:0000313" key="1">
    <source>
        <dbReference type="EMBL" id="RCH81236.1"/>
    </source>
</evidence>
<comment type="caution">
    <text evidence="1">The sequence shown here is derived from an EMBL/GenBank/DDBJ whole genome shotgun (WGS) entry which is preliminary data.</text>
</comment>
<keyword evidence="2" id="KW-1185">Reference proteome</keyword>
<sequence length="447" mass="51682">MEFNSIVSKYQDNLKKIISNKEVPVRIKGKAGVLKENIKKNNKDKKDKSPATYNLRIQTNNGTVFGDIINNNSSRRGPKKQKVDHIEEQEDVWEAVRQYLEASTTHDFCLEKYHIIKCGYLIKCDPSLPNELWAYFNNNDHTIATPFQTYSQYTASVLTIMRKNNIKAIEKAIKSIEEAEESIESSQKFVEEFFLVCIYIYKRPNLYERLSVNETSFNHSFIWLIMEFVVDSMPNISLKFAPAEHFLDCSKEEYKADACIIADEDEISILETSGKILLNDNSKYGSDHIKVHFGALTMFNAIYKKYYWASEATALKLHIPFLHARHDMLHLWSLGLCSSELYCSKKEFKSKVPKDMTESKDITALGNLSWRYKCLLEDAVNIIKTMKEEHEEYSLQKVLLNTNENRTPLSTLLKVDIQKPVKGSGYNLLLPEENDEDESPIRYTGLK</sequence>
<accession>A0A367IUC9</accession>
<dbReference type="AlphaFoldDB" id="A0A367IUC9"/>
<dbReference type="OrthoDB" id="2288107at2759"/>
<reference evidence="1 2" key="1">
    <citation type="journal article" date="2018" name="G3 (Bethesda)">
        <title>Phylogenetic and Phylogenomic Definition of Rhizopus Species.</title>
        <authorList>
            <person name="Gryganskyi A.P."/>
            <person name="Golan J."/>
            <person name="Dolatabadi S."/>
            <person name="Mondo S."/>
            <person name="Robb S."/>
            <person name="Idnurm A."/>
            <person name="Muszewska A."/>
            <person name="Steczkiewicz K."/>
            <person name="Masonjones S."/>
            <person name="Liao H.L."/>
            <person name="Gajdeczka M.T."/>
            <person name="Anike F."/>
            <person name="Vuek A."/>
            <person name="Anishchenko I.M."/>
            <person name="Voigt K."/>
            <person name="de Hoog G.S."/>
            <person name="Smith M.E."/>
            <person name="Heitman J."/>
            <person name="Vilgalys R."/>
            <person name="Stajich J.E."/>
        </authorList>
    </citation>
    <scope>NUCLEOTIDE SEQUENCE [LARGE SCALE GENOMIC DNA]</scope>
    <source>
        <strain evidence="1 2">LSU 92-RS-03</strain>
    </source>
</reference>
<proteinExistence type="predicted"/>
<organism evidence="1 2">
    <name type="scientific">Rhizopus stolonifer</name>
    <name type="common">Rhizopus nigricans</name>
    <dbReference type="NCBI Taxonomy" id="4846"/>
    <lineage>
        <taxon>Eukaryota</taxon>
        <taxon>Fungi</taxon>
        <taxon>Fungi incertae sedis</taxon>
        <taxon>Mucoromycota</taxon>
        <taxon>Mucoromycotina</taxon>
        <taxon>Mucoromycetes</taxon>
        <taxon>Mucorales</taxon>
        <taxon>Mucorineae</taxon>
        <taxon>Rhizopodaceae</taxon>
        <taxon>Rhizopus</taxon>
    </lineage>
</organism>
<protein>
    <submittedName>
        <fullName evidence="1">Uncharacterized protein</fullName>
    </submittedName>
</protein>